<reference evidence="3" key="2">
    <citation type="submission" date="2015-01" db="EMBL/GenBank/DDBJ databases">
        <title>Evolutionary Origins and Diversification of the Mycorrhizal Mutualists.</title>
        <authorList>
            <consortium name="DOE Joint Genome Institute"/>
            <consortium name="Mycorrhizal Genomics Consortium"/>
            <person name="Kohler A."/>
            <person name="Kuo A."/>
            <person name="Nagy L.G."/>
            <person name="Floudas D."/>
            <person name="Copeland A."/>
            <person name="Barry K.W."/>
            <person name="Cichocki N."/>
            <person name="Veneault-Fourrey C."/>
            <person name="LaButti K."/>
            <person name="Lindquist E.A."/>
            <person name="Lipzen A."/>
            <person name="Lundell T."/>
            <person name="Morin E."/>
            <person name="Murat C."/>
            <person name="Riley R."/>
            <person name="Ohm R."/>
            <person name="Sun H."/>
            <person name="Tunlid A."/>
            <person name="Henrissat B."/>
            <person name="Grigoriev I.V."/>
            <person name="Hibbett D.S."/>
            <person name="Martin F."/>
        </authorList>
    </citation>
    <scope>NUCLEOTIDE SEQUENCE [LARGE SCALE GENOMIC DNA]</scope>
    <source>
        <strain evidence="3">LaAM-08-1</strain>
    </source>
</reference>
<protein>
    <submittedName>
        <fullName evidence="2">Uncharacterized protein</fullName>
    </submittedName>
</protein>
<dbReference type="EMBL" id="KN838579">
    <property type="protein sequence ID" value="KIK03566.1"/>
    <property type="molecule type" value="Genomic_DNA"/>
</dbReference>
<keyword evidence="3" id="KW-1185">Reference proteome</keyword>
<proteinExistence type="predicted"/>
<sequence>MPNCLPQPPQTIPVATLLSAMWQPNDERRIRSSLFVVHLTTDFGDMATGGNRTTNDEFVRCYKQQERRTTTKHTHDNESGGERPTPPSLPSPTTTHGERPLHDNHTTTIHTTSIRGDDAPPMDDENPPTTNDERPRNITIPHP</sequence>
<feature type="compositionally biased region" description="Basic and acidic residues" evidence="1">
    <location>
        <begin position="96"/>
        <end position="105"/>
    </location>
</feature>
<dbReference type="Proteomes" id="UP000054477">
    <property type="component" value="Unassembled WGS sequence"/>
</dbReference>
<reference evidence="2 3" key="1">
    <citation type="submission" date="2014-04" db="EMBL/GenBank/DDBJ databases">
        <authorList>
            <consortium name="DOE Joint Genome Institute"/>
            <person name="Kuo A."/>
            <person name="Kohler A."/>
            <person name="Nagy L.G."/>
            <person name="Floudas D."/>
            <person name="Copeland A."/>
            <person name="Barry K.W."/>
            <person name="Cichocki N."/>
            <person name="Veneault-Fourrey C."/>
            <person name="LaButti K."/>
            <person name="Lindquist E.A."/>
            <person name="Lipzen A."/>
            <person name="Lundell T."/>
            <person name="Morin E."/>
            <person name="Murat C."/>
            <person name="Sun H."/>
            <person name="Tunlid A."/>
            <person name="Henrissat B."/>
            <person name="Grigoriev I.V."/>
            <person name="Hibbett D.S."/>
            <person name="Martin F."/>
            <person name="Nordberg H.P."/>
            <person name="Cantor M.N."/>
            <person name="Hua S.X."/>
        </authorList>
    </citation>
    <scope>NUCLEOTIDE SEQUENCE [LARGE SCALE GENOMIC DNA]</scope>
    <source>
        <strain evidence="2 3">LaAM-08-1</strain>
    </source>
</reference>
<feature type="region of interest" description="Disordered" evidence="1">
    <location>
        <begin position="45"/>
        <end position="143"/>
    </location>
</feature>
<dbReference type="HOGENOM" id="CLU_1806479_0_0_1"/>
<feature type="compositionally biased region" description="Basic and acidic residues" evidence="1">
    <location>
        <begin position="54"/>
        <end position="81"/>
    </location>
</feature>
<name>A0A0C9XFB0_9AGAR</name>
<evidence type="ECO:0000313" key="2">
    <source>
        <dbReference type="EMBL" id="KIK03566.1"/>
    </source>
</evidence>
<evidence type="ECO:0000313" key="3">
    <source>
        <dbReference type="Proteomes" id="UP000054477"/>
    </source>
</evidence>
<gene>
    <name evidence="2" type="ORF">K443DRAFT_5357</name>
</gene>
<accession>A0A0C9XFB0</accession>
<organism evidence="2 3">
    <name type="scientific">Laccaria amethystina LaAM-08-1</name>
    <dbReference type="NCBI Taxonomy" id="1095629"/>
    <lineage>
        <taxon>Eukaryota</taxon>
        <taxon>Fungi</taxon>
        <taxon>Dikarya</taxon>
        <taxon>Basidiomycota</taxon>
        <taxon>Agaricomycotina</taxon>
        <taxon>Agaricomycetes</taxon>
        <taxon>Agaricomycetidae</taxon>
        <taxon>Agaricales</taxon>
        <taxon>Agaricineae</taxon>
        <taxon>Hydnangiaceae</taxon>
        <taxon>Laccaria</taxon>
    </lineage>
</organism>
<evidence type="ECO:0000256" key="1">
    <source>
        <dbReference type="SAM" id="MobiDB-lite"/>
    </source>
</evidence>
<dbReference type="AlphaFoldDB" id="A0A0C9XFB0"/>